<sequence length="367" mass="38646">MIDEREGSGGGGSEGFPQAESPDGFPQDERPIGARAAASAARGQNPQNSGDKSESAVRRSTVARSTEARLTVARSTVPRSDAALSLRDTNTSSLRSEVTSNQTRPDLTSEVISPADADADSGRVGSGRDDLPPSDHGAVGVAGAAPSAPPAPATRSAASPPEARSAEPAPVAGSAASPAEADHRPADDSARSDVSRLLAACLPSWMRAMDADGAALVAGLLVERLRAGWPAGEIRRVMDAPPPSEPIRRMSSFVAWRLRDDVDPALAPRADGDGRPSEVERQEATRRRSEAIAEPERRDVDPRWAEAWAQVVAELPDASRLDQAQATRELLETGVDVSVLRDRVHARAQQRVARAAKRSRSRSGGPQ</sequence>
<feature type="compositionally biased region" description="Low complexity" evidence="1">
    <location>
        <begin position="153"/>
        <end position="179"/>
    </location>
</feature>
<dbReference type="AlphaFoldDB" id="A0A1L7RP08"/>
<evidence type="ECO:0000313" key="2">
    <source>
        <dbReference type="EMBL" id="CED91950.1"/>
    </source>
</evidence>
<accession>A0A1L7RP08</accession>
<evidence type="ECO:0000256" key="1">
    <source>
        <dbReference type="SAM" id="MobiDB-lite"/>
    </source>
</evidence>
<feature type="compositionally biased region" description="Polar residues" evidence="1">
    <location>
        <begin position="87"/>
        <end position="106"/>
    </location>
</feature>
<protein>
    <submittedName>
        <fullName evidence="2">Uncharacterized protein</fullName>
    </submittedName>
</protein>
<dbReference type="EMBL" id="LK995526">
    <property type="protein sequence ID" value="CED91950.1"/>
    <property type="molecule type" value="Genomic_DNA"/>
</dbReference>
<name>A0A1L7RP08_9ACTO</name>
<organism evidence="2">
    <name type="scientific">Actinomyces succiniciruminis</name>
    <dbReference type="NCBI Taxonomy" id="1522002"/>
    <lineage>
        <taxon>Bacteria</taxon>
        <taxon>Bacillati</taxon>
        <taxon>Actinomycetota</taxon>
        <taxon>Actinomycetes</taxon>
        <taxon>Actinomycetales</taxon>
        <taxon>Actinomycetaceae</taxon>
        <taxon>Actinomyces</taxon>
    </lineage>
</organism>
<feature type="compositionally biased region" description="Low complexity" evidence="1">
    <location>
        <begin position="137"/>
        <end position="146"/>
    </location>
</feature>
<gene>
    <name evidence="2" type="ORF">AAM4_2118</name>
</gene>
<feature type="compositionally biased region" description="Basic and acidic residues" evidence="1">
    <location>
        <begin position="270"/>
        <end position="299"/>
    </location>
</feature>
<feature type="region of interest" description="Disordered" evidence="1">
    <location>
        <begin position="265"/>
        <end position="299"/>
    </location>
</feature>
<feature type="region of interest" description="Disordered" evidence="1">
    <location>
        <begin position="1"/>
        <end position="193"/>
    </location>
</feature>
<proteinExistence type="predicted"/>
<reference evidence="2" key="1">
    <citation type="submission" date="2014-07" db="EMBL/GenBank/DDBJ databases">
        <authorList>
            <person name="Zhang J.E."/>
            <person name="Yang H."/>
            <person name="Guo J."/>
            <person name="Deng Z."/>
            <person name="Luo H."/>
            <person name="Luo M."/>
            <person name="Zhao B."/>
        </authorList>
    </citation>
    <scope>NUCLEOTIDE SEQUENCE</scope>
    <source>
        <strain evidence="2">AM4</strain>
    </source>
</reference>
<feature type="compositionally biased region" description="Basic and acidic residues" evidence="1">
    <location>
        <begin position="180"/>
        <end position="193"/>
    </location>
</feature>